<feature type="region of interest" description="Disordered" evidence="1">
    <location>
        <begin position="60"/>
        <end position="93"/>
    </location>
</feature>
<evidence type="ECO:0000256" key="1">
    <source>
        <dbReference type="SAM" id="MobiDB-lite"/>
    </source>
</evidence>
<comment type="caution">
    <text evidence="2">The sequence shown here is derived from an EMBL/GenBank/DDBJ whole genome shotgun (WGS) entry which is preliminary data.</text>
</comment>
<sequence>KVYNIRTRKVEENLHIRFLKNKTIIVGTEESIGVGHASNVTGSSNDYILMPLWKDGLLFDSSSNNSRNNEPQPSSDDGNKDDESEEPKKVIQSLKDPSWIEAIQKEILQFKLQQ</sequence>
<accession>A0A699RS38</accession>
<gene>
    <name evidence="2" type="ORF">Tci_860613</name>
</gene>
<feature type="compositionally biased region" description="Polar residues" evidence="1">
    <location>
        <begin position="60"/>
        <end position="76"/>
    </location>
</feature>
<name>A0A699RS38_TANCI</name>
<dbReference type="EMBL" id="BKCJ011116675">
    <property type="protein sequence ID" value="GFC88643.1"/>
    <property type="molecule type" value="Genomic_DNA"/>
</dbReference>
<protein>
    <submittedName>
        <fullName evidence="2">Uncharacterized protein</fullName>
    </submittedName>
</protein>
<reference evidence="2" key="1">
    <citation type="journal article" date="2019" name="Sci. Rep.">
        <title>Draft genome of Tanacetum cinerariifolium, the natural source of mosquito coil.</title>
        <authorList>
            <person name="Yamashiro T."/>
            <person name="Shiraishi A."/>
            <person name="Satake H."/>
            <person name="Nakayama K."/>
        </authorList>
    </citation>
    <scope>NUCLEOTIDE SEQUENCE</scope>
</reference>
<organism evidence="2">
    <name type="scientific">Tanacetum cinerariifolium</name>
    <name type="common">Dalmatian daisy</name>
    <name type="synonym">Chrysanthemum cinerariifolium</name>
    <dbReference type="NCBI Taxonomy" id="118510"/>
    <lineage>
        <taxon>Eukaryota</taxon>
        <taxon>Viridiplantae</taxon>
        <taxon>Streptophyta</taxon>
        <taxon>Embryophyta</taxon>
        <taxon>Tracheophyta</taxon>
        <taxon>Spermatophyta</taxon>
        <taxon>Magnoliopsida</taxon>
        <taxon>eudicotyledons</taxon>
        <taxon>Gunneridae</taxon>
        <taxon>Pentapetalae</taxon>
        <taxon>asterids</taxon>
        <taxon>campanulids</taxon>
        <taxon>Asterales</taxon>
        <taxon>Asteraceae</taxon>
        <taxon>Asteroideae</taxon>
        <taxon>Anthemideae</taxon>
        <taxon>Anthemidinae</taxon>
        <taxon>Tanacetum</taxon>
    </lineage>
</organism>
<dbReference type="AlphaFoldDB" id="A0A699RS38"/>
<proteinExistence type="predicted"/>
<evidence type="ECO:0000313" key="2">
    <source>
        <dbReference type="EMBL" id="GFC88643.1"/>
    </source>
</evidence>
<feature type="non-terminal residue" evidence="2">
    <location>
        <position position="1"/>
    </location>
</feature>
<feature type="non-terminal residue" evidence="2">
    <location>
        <position position="114"/>
    </location>
</feature>